<dbReference type="PANTHER" id="PTHR27009">
    <property type="entry name" value="RUST RESISTANCE KINASE LR10-RELATED"/>
    <property type="match status" value="1"/>
</dbReference>
<dbReference type="InterPro" id="IPR008271">
    <property type="entry name" value="Ser/Thr_kinase_AS"/>
</dbReference>
<keyword evidence="6 12" id="KW-0547">Nucleotide-binding</keyword>
<feature type="chain" id="PRO_5028162410" evidence="13">
    <location>
        <begin position="18"/>
        <end position="617"/>
    </location>
</feature>
<dbReference type="GO" id="GO:0005524">
    <property type="term" value="F:ATP binding"/>
    <property type="evidence" value="ECO:0007669"/>
    <property type="project" value="UniProtKB-UniRule"/>
</dbReference>
<evidence type="ECO:0000256" key="7">
    <source>
        <dbReference type="ARBA" id="ARBA00022777"/>
    </source>
</evidence>
<gene>
    <name evidence="16" type="primary">LOC110767154</name>
</gene>
<dbReference type="Proteomes" id="UP000515124">
    <property type="component" value="Unplaced"/>
</dbReference>
<feature type="binding site" evidence="12">
    <location>
        <position position="341"/>
    </location>
    <ligand>
        <name>ATP</name>
        <dbReference type="ChEBI" id="CHEBI:30616"/>
    </ligand>
</feature>
<evidence type="ECO:0000256" key="1">
    <source>
        <dbReference type="ARBA" id="ARBA00004479"/>
    </source>
</evidence>
<evidence type="ECO:0000256" key="10">
    <source>
        <dbReference type="ARBA" id="ARBA00023136"/>
    </source>
</evidence>
<dbReference type="Pfam" id="PF00069">
    <property type="entry name" value="Pkinase"/>
    <property type="match status" value="1"/>
</dbReference>
<keyword evidence="9" id="KW-1133">Transmembrane helix</keyword>
<evidence type="ECO:0000256" key="13">
    <source>
        <dbReference type="SAM" id="SignalP"/>
    </source>
</evidence>
<dbReference type="GO" id="GO:0004674">
    <property type="term" value="F:protein serine/threonine kinase activity"/>
    <property type="evidence" value="ECO:0007669"/>
    <property type="project" value="UniProtKB-KW"/>
</dbReference>
<keyword evidence="5 13" id="KW-0732">Signal</keyword>
<dbReference type="SMR" id="A0A6P5TGT3"/>
<reference evidence="16" key="1">
    <citation type="submission" date="2025-08" db="UniProtKB">
        <authorList>
            <consortium name="RefSeq"/>
        </authorList>
    </citation>
    <scope>IDENTIFICATION</scope>
</reference>
<proteinExistence type="predicted"/>
<dbReference type="PROSITE" id="PS50011">
    <property type="entry name" value="PROTEIN_KINASE_DOM"/>
    <property type="match status" value="1"/>
</dbReference>
<dbReference type="PROSITE" id="PS00107">
    <property type="entry name" value="PROTEIN_KINASE_ATP"/>
    <property type="match status" value="1"/>
</dbReference>
<keyword evidence="10" id="KW-0472">Membrane</keyword>
<keyword evidence="11" id="KW-0325">Glycoprotein</keyword>
<keyword evidence="2" id="KW-0723">Serine/threonine-protein kinase</keyword>
<dbReference type="InterPro" id="IPR045874">
    <property type="entry name" value="LRK10/LRL21-25-like"/>
</dbReference>
<evidence type="ECO:0000256" key="5">
    <source>
        <dbReference type="ARBA" id="ARBA00022729"/>
    </source>
</evidence>
<evidence type="ECO:0000259" key="14">
    <source>
        <dbReference type="PROSITE" id="PS50011"/>
    </source>
</evidence>
<evidence type="ECO:0000313" key="16">
    <source>
        <dbReference type="RefSeq" id="XP_021826301.1"/>
    </source>
</evidence>
<dbReference type="SUPFAM" id="SSF56112">
    <property type="entry name" value="Protein kinase-like (PK-like)"/>
    <property type="match status" value="1"/>
</dbReference>
<comment type="subcellular location">
    <subcellularLocation>
        <location evidence="1">Membrane</location>
        <topology evidence="1">Single-pass type I membrane protein</topology>
    </subcellularLocation>
</comment>
<dbReference type="InterPro" id="IPR000719">
    <property type="entry name" value="Prot_kinase_dom"/>
</dbReference>
<dbReference type="AlphaFoldDB" id="A0A6P5TGT3"/>
<sequence>MVLIKYFLCWLLILIVAEVDHHVLVHGAGAVLGLGDCAETRCKHDGPAIRFPFRLKGRQPIHCGYKGFDLSCTNDNQTVLEMMIMPSSSSANHDKQHVLVKKINYTTQEIEIHYQIGCPPGLIFNLNLSSSPFEFKDFNYTLFSCPSSVPYLSTGSYDCLTKLSPCLGNINNQTNYYAMLGGCSISRMPLVSCTKVLDYTSVPDLFTIKQANILKLLWFIPDCRRCEALGKACRFKDEFYSTQKNHTETQCYVLKGICAVSVVAIVTGIVISYVYSSTKTEKESQLRIERFLDDYRALKPSRYSYADIKRMTNKFKDKLGQGAYGTVFKGKLSSELLVAVKILSNSNEKAGEDFINEVGTMGRIHHVNVVRLVGFCADGFIRALVYDFLPNGSLQNFISSSAAAADHRSRNDNSNFLGWDKLQDIALGIAKGIEYLHQGCDQQILHFDIKPHNVLLDQNFTPKVCDFGLAKLCSKDQSAISMTTARGTMGYIAPEVFSRNFGHVSHKSDVYSFGTLLLEMVGGRKNFKVAEDDESSTSQVYFPKWIYNLLEQDQEDLRIHIEDEGDVKIARKLAIVGLWCIQWYPLDRPSMKIVVEMLERQDDKLIMPPNPFASTSN</sequence>
<dbReference type="Gene3D" id="1.10.510.10">
    <property type="entry name" value="Transferase(Phosphotransferase) domain 1"/>
    <property type="match status" value="1"/>
</dbReference>
<keyword evidence="3" id="KW-0808">Transferase</keyword>
<dbReference type="FunFam" id="1.10.510.10:FF:000590">
    <property type="entry name" value="PR5-like receptor kinase"/>
    <property type="match status" value="1"/>
</dbReference>
<evidence type="ECO:0000256" key="3">
    <source>
        <dbReference type="ARBA" id="ARBA00022679"/>
    </source>
</evidence>
<keyword evidence="15" id="KW-1185">Reference proteome</keyword>
<dbReference type="KEGG" id="pavi:110767154"/>
<name>A0A6P5TGT3_PRUAV</name>
<keyword evidence="7" id="KW-0418">Kinase</keyword>
<evidence type="ECO:0000313" key="15">
    <source>
        <dbReference type="Proteomes" id="UP000515124"/>
    </source>
</evidence>
<dbReference type="InterPro" id="IPR025287">
    <property type="entry name" value="WAK_GUB"/>
</dbReference>
<dbReference type="GO" id="GO:0016020">
    <property type="term" value="C:membrane"/>
    <property type="evidence" value="ECO:0007669"/>
    <property type="project" value="UniProtKB-SubCell"/>
</dbReference>
<evidence type="ECO:0000256" key="6">
    <source>
        <dbReference type="ARBA" id="ARBA00022741"/>
    </source>
</evidence>
<evidence type="ECO:0000256" key="12">
    <source>
        <dbReference type="PROSITE-ProRule" id="PRU10141"/>
    </source>
</evidence>
<dbReference type="GO" id="GO:0030247">
    <property type="term" value="F:polysaccharide binding"/>
    <property type="evidence" value="ECO:0007669"/>
    <property type="project" value="InterPro"/>
</dbReference>
<dbReference type="InterPro" id="IPR011009">
    <property type="entry name" value="Kinase-like_dom_sf"/>
</dbReference>
<accession>A0A6P5TGT3</accession>
<evidence type="ECO:0000256" key="2">
    <source>
        <dbReference type="ARBA" id="ARBA00022527"/>
    </source>
</evidence>
<dbReference type="Gene3D" id="3.30.200.20">
    <property type="entry name" value="Phosphorylase Kinase, domain 1"/>
    <property type="match status" value="1"/>
</dbReference>
<dbReference type="GeneID" id="110767154"/>
<organism evidence="15 16">
    <name type="scientific">Prunus avium</name>
    <name type="common">Cherry</name>
    <name type="synonym">Cerasus avium</name>
    <dbReference type="NCBI Taxonomy" id="42229"/>
    <lineage>
        <taxon>Eukaryota</taxon>
        <taxon>Viridiplantae</taxon>
        <taxon>Streptophyta</taxon>
        <taxon>Embryophyta</taxon>
        <taxon>Tracheophyta</taxon>
        <taxon>Spermatophyta</taxon>
        <taxon>Magnoliopsida</taxon>
        <taxon>eudicotyledons</taxon>
        <taxon>Gunneridae</taxon>
        <taxon>Pentapetalae</taxon>
        <taxon>rosids</taxon>
        <taxon>fabids</taxon>
        <taxon>Rosales</taxon>
        <taxon>Rosaceae</taxon>
        <taxon>Amygdaloideae</taxon>
        <taxon>Amygdaleae</taxon>
        <taxon>Prunus</taxon>
    </lineage>
</organism>
<keyword evidence="8 12" id="KW-0067">ATP-binding</keyword>
<dbReference type="FunFam" id="3.30.200.20:FF:000178">
    <property type="entry name" value="serine/threonine-protein kinase PBS1-like"/>
    <property type="match status" value="1"/>
</dbReference>
<feature type="domain" description="Protein kinase" evidence="14">
    <location>
        <begin position="313"/>
        <end position="613"/>
    </location>
</feature>
<evidence type="ECO:0000256" key="11">
    <source>
        <dbReference type="ARBA" id="ARBA00023180"/>
    </source>
</evidence>
<dbReference type="InterPro" id="IPR017441">
    <property type="entry name" value="Protein_kinase_ATP_BS"/>
</dbReference>
<dbReference type="RefSeq" id="XP_021826301.1">
    <property type="nucleotide sequence ID" value="XM_021970609.1"/>
</dbReference>
<keyword evidence="4" id="KW-0812">Transmembrane</keyword>
<evidence type="ECO:0000256" key="9">
    <source>
        <dbReference type="ARBA" id="ARBA00022989"/>
    </source>
</evidence>
<feature type="signal peptide" evidence="13">
    <location>
        <begin position="1"/>
        <end position="17"/>
    </location>
</feature>
<evidence type="ECO:0000256" key="4">
    <source>
        <dbReference type="ARBA" id="ARBA00022692"/>
    </source>
</evidence>
<dbReference type="Gramene" id="Pav_sc0001335.1_g070.1.br:mrna">
    <property type="protein sequence ID" value="Pav_sc0001335.1_g070.1.br:mrna"/>
    <property type="gene ID" value="Pav_sc0001335.1_g070.1.br"/>
</dbReference>
<dbReference type="SMART" id="SM00220">
    <property type="entry name" value="S_TKc"/>
    <property type="match status" value="1"/>
</dbReference>
<evidence type="ECO:0000256" key="8">
    <source>
        <dbReference type="ARBA" id="ARBA00022840"/>
    </source>
</evidence>
<dbReference type="Pfam" id="PF13947">
    <property type="entry name" value="GUB_WAK_bind"/>
    <property type="match status" value="1"/>
</dbReference>
<protein>
    <submittedName>
        <fullName evidence="16">Rust resistance kinase Lr10-like</fullName>
    </submittedName>
</protein>
<dbReference type="PROSITE" id="PS00108">
    <property type="entry name" value="PROTEIN_KINASE_ST"/>
    <property type="match status" value="1"/>
</dbReference>